<dbReference type="InterPro" id="IPR017850">
    <property type="entry name" value="Alkaline_phosphatase_core_sf"/>
</dbReference>
<name>A0A7X8SPI4_9BACT</name>
<dbReference type="AlphaFoldDB" id="A0A7X8SPI4"/>
<keyword evidence="5" id="KW-0378">Hydrolase</keyword>
<comment type="similarity">
    <text evidence="2">Belongs to the sulfatase family.</text>
</comment>
<dbReference type="Proteomes" id="UP000585050">
    <property type="component" value="Unassembled WGS sequence"/>
</dbReference>
<dbReference type="InterPro" id="IPR035874">
    <property type="entry name" value="IDS"/>
</dbReference>
<evidence type="ECO:0000313" key="8">
    <source>
        <dbReference type="EMBL" id="NLR93953.1"/>
    </source>
</evidence>
<evidence type="ECO:0000256" key="5">
    <source>
        <dbReference type="ARBA" id="ARBA00022801"/>
    </source>
</evidence>
<accession>A0A7X8SPI4</accession>
<evidence type="ECO:0000256" key="1">
    <source>
        <dbReference type="ARBA" id="ARBA00001913"/>
    </source>
</evidence>
<dbReference type="InterPro" id="IPR024607">
    <property type="entry name" value="Sulfatase_CS"/>
</dbReference>
<keyword evidence="9" id="KW-1185">Reference proteome</keyword>
<dbReference type="PANTHER" id="PTHR45953:SF1">
    <property type="entry name" value="IDURONATE 2-SULFATASE"/>
    <property type="match status" value="1"/>
</dbReference>
<dbReference type="RefSeq" id="WP_168884667.1">
    <property type="nucleotide sequence ID" value="NZ_JABAIL010000009.1"/>
</dbReference>
<proteinExistence type="inferred from homology"/>
<dbReference type="InterPro" id="IPR000917">
    <property type="entry name" value="Sulfatase_N"/>
</dbReference>
<reference evidence="8 9" key="1">
    <citation type="submission" date="2020-04" db="EMBL/GenBank/DDBJ databases">
        <title>Flammeovirga sp. SR4, a novel species isolated from seawater.</title>
        <authorList>
            <person name="Wang X."/>
        </authorList>
    </citation>
    <scope>NUCLEOTIDE SEQUENCE [LARGE SCALE GENOMIC DNA]</scope>
    <source>
        <strain evidence="8 9">SR4</strain>
    </source>
</reference>
<comment type="cofactor">
    <cofactor evidence="1">
        <name>Ca(2+)</name>
        <dbReference type="ChEBI" id="CHEBI:29108"/>
    </cofactor>
</comment>
<dbReference type="CDD" id="cd16030">
    <property type="entry name" value="iduronate-2-sulfatase"/>
    <property type="match status" value="1"/>
</dbReference>
<evidence type="ECO:0000259" key="7">
    <source>
        <dbReference type="Pfam" id="PF00884"/>
    </source>
</evidence>
<evidence type="ECO:0000256" key="3">
    <source>
        <dbReference type="ARBA" id="ARBA00022723"/>
    </source>
</evidence>
<dbReference type="GO" id="GO:0005737">
    <property type="term" value="C:cytoplasm"/>
    <property type="evidence" value="ECO:0007669"/>
    <property type="project" value="TreeGrafter"/>
</dbReference>
<keyword evidence="6" id="KW-0106">Calcium</keyword>
<organism evidence="8 9">
    <name type="scientific">Flammeovirga agarivorans</name>
    <dbReference type="NCBI Taxonomy" id="2726742"/>
    <lineage>
        <taxon>Bacteria</taxon>
        <taxon>Pseudomonadati</taxon>
        <taxon>Bacteroidota</taxon>
        <taxon>Cytophagia</taxon>
        <taxon>Cytophagales</taxon>
        <taxon>Flammeovirgaceae</taxon>
        <taxon>Flammeovirga</taxon>
    </lineage>
</organism>
<dbReference type="EMBL" id="JABAIL010000009">
    <property type="protein sequence ID" value="NLR93953.1"/>
    <property type="molecule type" value="Genomic_DNA"/>
</dbReference>
<keyword evidence="3" id="KW-0479">Metal-binding</keyword>
<comment type="caution">
    <text evidence="8">The sequence shown here is derived from an EMBL/GenBank/DDBJ whole genome shotgun (WGS) entry which is preliminary data.</text>
</comment>
<dbReference type="Gene3D" id="3.40.720.10">
    <property type="entry name" value="Alkaline Phosphatase, subunit A"/>
    <property type="match status" value="1"/>
</dbReference>
<evidence type="ECO:0000256" key="6">
    <source>
        <dbReference type="ARBA" id="ARBA00022837"/>
    </source>
</evidence>
<evidence type="ECO:0000313" key="9">
    <source>
        <dbReference type="Proteomes" id="UP000585050"/>
    </source>
</evidence>
<dbReference type="PANTHER" id="PTHR45953">
    <property type="entry name" value="IDURONATE 2-SULFATASE"/>
    <property type="match status" value="1"/>
</dbReference>
<protein>
    <submittedName>
        <fullName evidence="8">Sulfatase</fullName>
    </submittedName>
</protein>
<feature type="domain" description="Sulfatase N-terminal" evidence="7">
    <location>
        <begin position="25"/>
        <end position="368"/>
    </location>
</feature>
<dbReference type="PROSITE" id="PS00523">
    <property type="entry name" value="SULFATASE_1"/>
    <property type="match status" value="1"/>
</dbReference>
<evidence type="ECO:0000256" key="4">
    <source>
        <dbReference type="ARBA" id="ARBA00022729"/>
    </source>
</evidence>
<dbReference type="SUPFAM" id="SSF53649">
    <property type="entry name" value="Alkaline phosphatase-like"/>
    <property type="match status" value="1"/>
</dbReference>
<dbReference type="Pfam" id="PF00884">
    <property type="entry name" value="Sulfatase"/>
    <property type="match status" value="1"/>
</dbReference>
<sequence length="483" mass="55027">MKSFNIIISVLALTLQLQAQNKKQPNVLFIAIDDMTTELGVYGNKEVISPNIDKLGKEGAVFMNAYCQQALCGPSRLSVMTGMRPETLGVYGMKKKPKIEWRDTRKGIVSIPEQFRKNGYYSAGFGKIYDDRLGLDKEYSWDQMTPGWKGMYKNEETKQLAKKDFNSRPAVEAMDVEDGKYTDGSNTNKAIKFLKNREDKSQPFFLAVGYAKPHLPFVAPKKYWDMYDRDKVSLPEITTPPEGRTEYTLSEYKEIFSYKVNNPVTEKEVKELRHGYLACVSFVDAQIGKLLKALDREGELENTIIVLWGDHGFKLGDYSEWAKATNLELDTRVPFIVKLPKGQTFVGKTEAIVELVDLMPTLCDAAGIETPDNAQGESLMPILTGKSKDVKDYAVSLYTRPKNVLGHSLRNDDWRYTEWRDTKTGEVIASELYDMTDGKIEQMNVVKEEKKVAQDLSNELKNYLDNTKRWEGPVYPANQDYIF</sequence>
<keyword evidence="4" id="KW-0732">Signal</keyword>
<gene>
    <name evidence="8" type="ORF">HGP29_22320</name>
</gene>
<evidence type="ECO:0000256" key="2">
    <source>
        <dbReference type="ARBA" id="ARBA00008779"/>
    </source>
</evidence>
<dbReference type="GO" id="GO:0046872">
    <property type="term" value="F:metal ion binding"/>
    <property type="evidence" value="ECO:0007669"/>
    <property type="project" value="UniProtKB-KW"/>
</dbReference>
<dbReference type="GO" id="GO:0004423">
    <property type="term" value="F:iduronate-2-sulfatase activity"/>
    <property type="evidence" value="ECO:0007669"/>
    <property type="project" value="InterPro"/>
</dbReference>